<keyword evidence="2" id="KW-1133">Transmembrane helix</keyword>
<evidence type="ECO:0000313" key="4">
    <source>
        <dbReference type="Proteomes" id="UP000232654"/>
    </source>
</evidence>
<name>A0A2N0SYH4_BIFLN</name>
<protein>
    <submittedName>
        <fullName evidence="3">Uncharacterized protein</fullName>
    </submittedName>
</protein>
<evidence type="ECO:0000313" key="3">
    <source>
        <dbReference type="EMBL" id="PKC86842.1"/>
    </source>
</evidence>
<feature type="region of interest" description="Disordered" evidence="1">
    <location>
        <begin position="1052"/>
        <end position="1080"/>
    </location>
</feature>
<feature type="transmembrane region" description="Helical" evidence="2">
    <location>
        <begin position="191"/>
        <end position="208"/>
    </location>
</feature>
<evidence type="ECO:0000256" key="1">
    <source>
        <dbReference type="SAM" id="MobiDB-lite"/>
    </source>
</evidence>
<dbReference type="EMBL" id="PJDT01000031">
    <property type="protein sequence ID" value="PKC86842.1"/>
    <property type="molecule type" value="Genomic_DNA"/>
</dbReference>
<reference evidence="3 4" key="1">
    <citation type="submission" date="2017-12" db="EMBL/GenBank/DDBJ databases">
        <title>Bifidobacterium longum APC/DPC strains.</title>
        <authorList>
            <person name="Arboleya S."/>
        </authorList>
    </citation>
    <scope>NUCLEOTIDE SEQUENCE [LARGE SCALE GENOMIC DNA]</scope>
    <source>
        <strain evidence="3 4">APC1503</strain>
    </source>
</reference>
<sequence>MSASTQMQPSLPVRMKARRNMLFIVLLVVLMTVAVLPSQAFAMVENDGGASAPACATTTSTQVDYTTCLPSGRWGSNVGSITSRIEPSSGIIGFLANVPALISHTTRDILPNMLMQITQLCWSSALSLSQFAASFTPLKTAGASVDHATAKLIDNVMAGGIPAALMVTAIVVWLLAAGFDIGTTKEASKRLLATVLCLAALIVLGTGASKTAENATEPATGSPWWVVNTINGAVNKLTVGLDLDGLNDGESNMMAFSNKALNRNTNCQDYLYAMHQQYDTATSGNGGDTSSITKAVNRMWEETALRSWVTMQWGNPSAGPNTPSGVADNAQQAYCHVLDMNTNTDPAVQMTLTNAATGLSIDSDTAEWLFSEHGWIDPQDSSVNDKEKEQNDRDKYVRLTRAGIFWETCGIDGSGKVYGRDGWNILVKNMGDKDTGAIKNGKLTVRLKKDGFSDISGGNGAHFYGDDDKIDQNILQLCNVALGTKQFTGDQYRAFHNDNDFRDSSGNVQNTNIADAANLGWRFDIPNVGGTWREANLGDTQDSSTGQGAMRITLDNLYGNSAPDNLGAFGSVLGGICNMIVWGLLSVILIMTKLMLVLMVLFLVVAFLVRAFPIGEAPKNVLKNWVKYTCNLSMTGGLYSALGAIASFICQLMLKFCSEMSSSFMYNVISGFSPVLAIAAISLFCTSVLKVGNPFSFKAMMGIATGGAMAGGVLAGLRRIGGGIGSGLLMRRLLTSRNHGGMSSRNAGPRHRMFGPTAGESKLDSMLDSERKNLDLDGGDRNLYGRNAKEYDAIAARGADSLSYRWGRMNEGTVRGSLAGVAARFTNRADRAQAFMTGGMSYDDRVKNYMARHPGASLGRARTMAKGASLLNQTARGLGGGAMLLGATGKAALGVMQSQPLRDVVKRGAKVAATGIAAAALTSNPITLPAGAVALGKLATNRDLWHGAKVGIGALGARAEKSRNEILSLGNRPTTVMTPIAPVEDNPFDLDESLNEMHSEDGSLNSDGDKAFGVVENSMMHNFRQQGHMSEQEAADALESARITGEVKEAAAKYHANLNAPKNPPRQKTSDEFETDGDAF</sequence>
<feature type="transmembrane region" description="Helical" evidence="2">
    <location>
        <begin position="695"/>
        <end position="717"/>
    </location>
</feature>
<feature type="transmembrane region" description="Helical" evidence="2">
    <location>
        <begin position="666"/>
        <end position="689"/>
    </location>
</feature>
<organism evidence="3 4">
    <name type="scientific">Bifidobacterium longum</name>
    <dbReference type="NCBI Taxonomy" id="216816"/>
    <lineage>
        <taxon>Bacteria</taxon>
        <taxon>Bacillati</taxon>
        <taxon>Actinomycetota</taxon>
        <taxon>Actinomycetes</taxon>
        <taxon>Bifidobacteriales</taxon>
        <taxon>Bifidobacteriaceae</taxon>
        <taxon>Bifidobacterium</taxon>
    </lineage>
</organism>
<feature type="transmembrane region" description="Helical" evidence="2">
    <location>
        <begin position="156"/>
        <end position="179"/>
    </location>
</feature>
<dbReference type="Proteomes" id="UP000232654">
    <property type="component" value="Unassembled WGS sequence"/>
</dbReference>
<gene>
    <name evidence="3" type="ORF">APC1503_2057</name>
</gene>
<feature type="transmembrane region" description="Helical" evidence="2">
    <location>
        <begin position="566"/>
        <end position="587"/>
    </location>
</feature>
<comment type="caution">
    <text evidence="3">The sequence shown here is derived from an EMBL/GenBank/DDBJ whole genome shotgun (WGS) entry which is preliminary data.</text>
</comment>
<keyword evidence="2" id="KW-0472">Membrane</keyword>
<feature type="transmembrane region" description="Helical" evidence="2">
    <location>
        <begin position="594"/>
        <end position="612"/>
    </location>
</feature>
<accession>A0A2N0SYH4</accession>
<evidence type="ECO:0000256" key="2">
    <source>
        <dbReference type="SAM" id="Phobius"/>
    </source>
</evidence>
<dbReference type="AlphaFoldDB" id="A0A2N0SYH4"/>
<proteinExistence type="predicted"/>
<feature type="transmembrane region" description="Helical" evidence="2">
    <location>
        <begin position="632"/>
        <end position="654"/>
    </location>
</feature>
<keyword evidence="2" id="KW-0812">Transmembrane</keyword>